<dbReference type="InterPro" id="IPR006026">
    <property type="entry name" value="Peptidase_Metallo"/>
</dbReference>
<protein>
    <recommendedName>
        <fullName evidence="19">Peptidase metallopeptidase domain-containing protein</fullName>
    </recommendedName>
</protein>
<feature type="binding site" evidence="17">
    <location>
        <position position="182"/>
    </location>
    <ligand>
        <name>Ca(2+)</name>
        <dbReference type="ChEBI" id="CHEBI:29108"/>
        <label>1</label>
    </ligand>
</feature>
<feature type="binding site" evidence="17">
    <location>
        <position position="182"/>
    </location>
    <ligand>
        <name>Ca(2+)</name>
        <dbReference type="ChEBI" id="CHEBI:29108"/>
        <label>3</label>
    </ligand>
</feature>
<dbReference type="Pfam" id="PF00045">
    <property type="entry name" value="Hemopexin"/>
    <property type="match status" value="2"/>
</dbReference>
<feature type="binding site" evidence="17">
    <location>
        <position position="156"/>
    </location>
    <ligand>
        <name>Ca(2+)</name>
        <dbReference type="ChEBI" id="CHEBI:29108"/>
        <label>3</label>
    </ligand>
</feature>
<keyword evidence="14" id="KW-1015">Disulfide bond</keyword>
<feature type="binding site" evidence="17">
    <location>
        <position position="217"/>
    </location>
    <ligand>
        <name>Zn(2+)</name>
        <dbReference type="ChEBI" id="CHEBI:29105"/>
        <label>2</label>
        <note>catalytic</note>
    </ligand>
</feature>
<comment type="cofactor">
    <cofactor evidence="17">
        <name>Ca(2+)</name>
        <dbReference type="ChEBI" id="CHEBI:29108"/>
    </cofactor>
    <text evidence="17">Can bind about 5 Ca(2+) ions per subunit.</text>
</comment>
<dbReference type="GO" id="GO:0030198">
    <property type="term" value="P:extracellular matrix organization"/>
    <property type="evidence" value="ECO:0007669"/>
    <property type="project" value="TreeGrafter"/>
</dbReference>
<name>A0AAV2J095_KNICA</name>
<dbReference type="InterPro" id="IPR002477">
    <property type="entry name" value="Peptidoglycan-bd-like"/>
</dbReference>
<feature type="binding site" evidence="17">
    <location>
        <position position="180"/>
    </location>
    <ligand>
        <name>Ca(2+)</name>
        <dbReference type="ChEBI" id="CHEBI:29108"/>
        <label>1</label>
    </ligand>
</feature>
<evidence type="ECO:0000256" key="7">
    <source>
        <dbReference type="ARBA" id="ARBA00022729"/>
    </source>
</evidence>
<feature type="binding site" evidence="16">
    <location>
        <position position="199"/>
    </location>
    <ligand>
        <name>Zn(2+)</name>
        <dbReference type="ChEBI" id="CHEBI:29105"/>
        <label>2</label>
        <note>catalytic</note>
    </ligand>
</feature>
<feature type="binding site" evidence="17">
    <location>
        <position position="105"/>
    </location>
    <ligand>
        <name>Ca(2+)</name>
        <dbReference type="ChEBI" id="CHEBI:29108"/>
        <label>1</label>
    </ligand>
</feature>
<dbReference type="PANTHER" id="PTHR10201">
    <property type="entry name" value="MATRIX METALLOPROTEINASE"/>
    <property type="match status" value="1"/>
</dbReference>
<evidence type="ECO:0000313" key="20">
    <source>
        <dbReference type="EMBL" id="CAL1570913.1"/>
    </source>
</evidence>
<evidence type="ECO:0000256" key="11">
    <source>
        <dbReference type="ARBA" id="ARBA00022837"/>
    </source>
</evidence>
<dbReference type="InterPro" id="IPR001818">
    <property type="entry name" value="Pept_M10_metallopeptidase"/>
</dbReference>
<dbReference type="Gene3D" id="2.110.10.10">
    <property type="entry name" value="Hemopexin-like domain"/>
    <property type="match status" value="1"/>
</dbReference>
<keyword evidence="6 16" id="KW-0479">Metal-binding</keyword>
<evidence type="ECO:0000256" key="6">
    <source>
        <dbReference type="ARBA" id="ARBA00022723"/>
    </source>
</evidence>
<keyword evidence="11 17" id="KW-0106">Calcium</keyword>
<dbReference type="Pfam" id="PF01471">
    <property type="entry name" value="PG_binding_1"/>
    <property type="match status" value="2"/>
</dbReference>
<dbReference type="GO" id="GO:0031012">
    <property type="term" value="C:extracellular matrix"/>
    <property type="evidence" value="ECO:0007669"/>
    <property type="project" value="InterPro"/>
</dbReference>
<evidence type="ECO:0000256" key="3">
    <source>
        <dbReference type="ARBA" id="ARBA00022525"/>
    </source>
</evidence>
<dbReference type="CDD" id="cd00094">
    <property type="entry name" value="HX"/>
    <property type="match status" value="1"/>
</dbReference>
<dbReference type="GO" id="GO:0005615">
    <property type="term" value="C:extracellular space"/>
    <property type="evidence" value="ECO:0007669"/>
    <property type="project" value="TreeGrafter"/>
</dbReference>
<feature type="binding site" evidence="17">
    <location>
        <position position="179"/>
    </location>
    <ligand>
        <name>Ca(2+)</name>
        <dbReference type="ChEBI" id="CHEBI:29108"/>
        <label>3</label>
    </ligand>
</feature>
<dbReference type="EMBL" id="OZ035832">
    <property type="protein sequence ID" value="CAL1570913.1"/>
    <property type="molecule type" value="Genomic_DNA"/>
</dbReference>
<dbReference type="SMART" id="SM00235">
    <property type="entry name" value="ZnMc"/>
    <property type="match status" value="1"/>
</dbReference>
<dbReference type="SUPFAM" id="SSF50923">
    <property type="entry name" value="Hemopexin-like domain"/>
    <property type="match status" value="1"/>
</dbReference>
<dbReference type="PRINTS" id="PR00138">
    <property type="entry name" value="MATRIXIN"/>
</dbReference>
<dbReference type="InterPro" id="IPR021190">
    <property type="entry name" value="Pept_M10A"/>
</dbReference>
<gene>
    <name evidence="20" type="ORF">KC01_LOCUS3117</name>
</gene>
<feature type="binding site" evidence="17">
    <location>
        <position position="173"/>
    </location>
    <ligand>
        <name>Ca(2+)</name>
        <dbReference type="ChEBI" id="CHEBI:29108"/>
        <label>2</label>
    </ligand>
</feature>
<feature type="binding site" evidence="16">
    <location>
        <position position="209"/>
    </location>
    <ligand>
        <name>Zn(2+)</name>
        <dbReference type="ChEBI" id="CHEBI:29105"/>
        <label>2</label>
        <note>catalytic</note>
    </ligand>
</feature>
<reference evidence="20 21" key="1">
    <citation type="submission" date="2024-04" db="EMBL/GenBank/DDBJ databases">
        <authorList>
            <person name="Waldvogel A.-M."/>
            <person name="Schoenle A."/>
        </authorList>
    </citation>
    <scope>NUCLEOTIDE SEQUENCE [LARGE SCALE GENOMIC DNA]</scope>
</reference>
<keyword evidence="13" id="KW-0865">Zymogen</keyword>
<evidence type="ECO:0000256" key="10">
    <source>
        <dbReference type="ARBA" id="ARBA00022833"/>
    </source>
</evidence>
<keyword evidence="12" id="KW-0482">Metalloprotease</keyword>
<dbReference type="GO" id="GO:0006508">
    <property type="term" value="P:proteolysis"/>
    <property type="evidence" value="ECO:0007669"/>
    <property type="project" value="UniProtKB-KW"/>
</dbReference>
<dbReference type="GO" id="GO:0008270">
    <property type="term" value="F:zinc ion binding"/>
    <property type="evidence" value="ECO:0007669"/>
    <property type="project" value="InterPro"/>
</dbReference>
<feature type="binding site" evidence="17">
    <location>
        <position position="149"/>
    </location>
    <ligand>
        <name>Zn(2+)</name>
        <dbReference type="ChEBI" id="CHEBI:29105"/>
        <label>1</label>
    </ligand>
</feature>
<dbReference type="InterPro" id="IPR036365">
    <property type="entry name" value="PGBD-like_sf"/>
</dbReference>
<keyword evidence="21" id="KW-1185">Reference proteome</keyword>
<dbReference type="GO" id="GO:0030574">
    <property type="term" value="P:collagen catabolic process"/>
    <property type="evidence" value="ECO:0007669"/>
    <property type="project" value="TreeGrafter"/>
</dbReference>
<feature type="active site" evidence="15">
    <location>
        <position position="200"/>
    </location>
</feature>
<dbReference type="InterPro" id="IPR018487">
    <property type="entry name" value="Hemopexin-like_repeat"/>
</dbReference>
<dbReference type="InterPro" id="IPR000585">
    <property type="entry name" value="Hemopexin-like_dom"/>
</dbReference>
<feature type="binding site" evidence="16">
    <location>
        <position position="203"/>
    </location>
    <ligand>
        <name>Zn(2+)</name>
        <dbReference type="ChEBI" id="CHEBI:29105"/>
        <label>2</label>
        <note>catalytic</note>
    </ligand>
</feature>
<keyword evidence="7" id="KW-0732">Signal</keyword>
<evidence type="ECO:0000256" key="4">
    <source>
        <dbReference type="ARBA" id="ARBA00022530"/>
    </source>
</evidence>
<feature type="binding site" evidence="17">
    <location>
        <position position="271"/>
    </location>
    <ligand>
        <name>Ca(2+)</name>
        <dbReference type="ChEBI" id="CHEBI:29108"/>
        <label>4</label>
    </ligand>
</feature>
<organism evidence="20 21">
    <name type="scientific">Knipowitschia caucasica</name>
    <name type="common">Caucasian dwarf goby</name>
    <name type="synonym">Pomatoschistus caucasicus</name>
    <dbReference type="NCBI Taxonomy" id="637954"/>
    <lineage>
        <taxon>Eukaryota</taxon>
        <taxon>Metazoa</taxon>
        <taxon>Chordata</taxon>
        <taxon>Craniata</taxon>
        <taxon>Vertebrata</taxon>
        <taxon>Euteleostomi</taxon>
        <taxon>Actinopterygii</taxon>
        <taxon>Neopterygii</taxon>
        <taxon>Teleostei</taxon>
        <taxon>Neoteleostei</taxon>
        <taxon>Acanthomorphata</taxon>
        <taxon>Gobiaria</taxon>
        <taxon>Gobiiformes</taxon>
        <taxon>Gobioidei</taxon>
        <taxon>Gobiidae</taxon>
        <taxon>Gobiinae</taxon>
        <taxon>Knipowitschia</taxon>
    </lineage>
</organism>
<evidence type="ECO:0000256" key="12">
    <source>
        <dbReference type="ARBA" id="ARBA00023049"/>
    </source>
</evidence>
<feature type="binding site" description="in inhibited form" evidence="17">
    <location>
        <position position="74"/>
    </location>
    <ligand>
        <name>Zn(2+)</name>
        <dbReference type="ChEBI" id="CHEBI:29105"/>
        <label>2</label>
        <note>catalytic</note>
    </ligand>
</feature>
<evidence type="ECO:0000256" key="2">
    <source>
        <dbReference type="ARBA" id="ARBA00010370"/>
    </source>
</evidence>
<keyword evidence="5" id="KW-0645">Protease</keyword>
<keyword evidence="3" id="KW-0964">Secreted</keyword>
<evidence type="ECO:0000256" key="18">
    <source>
        <dbReference type="PROSITE-ProRule" id="PRU01011"/>
    </source>
</evidence>
<dbReference type="GO" id="GO:0004222">
    <property type="term" value="F:metalloendopeptidase activity"/>
    <property type="evidence" value="ECO:0007669"/>
    <property type="project" value="InterPro"/>
</dbReference>
<dbReference type="SUPFAM" id="SSF55486">
    <property type="entry name" value="Metalloproteases ('zincins'), catalytic domain"/>
    <property type="match status" value="1"/>
</dbReference>
<evidence type="ECO:0000256" key="13">
    <source>
        <dbReference type="ARBA" id="ARBA00023145"/>
    </source>
</evidence>
<feature type="binding site" evidence="17">
    <location>
        <position position="175"/>
    </location>
    <ligand>
        <name>Ca(2+)</name>
        <dbReference type="ChEBI" id="CHEBI:29108"/>
        <label>2</label>
    </ligand>
</feature>
<feature type="domain" description="Peptidase metallopeptidase" evidence="19">
    <location>
        <begin position="86"/>
        <end position="244"/>
    </location>
</feature>
<accession>A0AAV2J095</accession>
<dbReference type="InterPro" id="IPR033739">
    <property type="entry name" value="M10A_MMP"/>
</dbReference>
<feature type="binding site" evidence="17">
    <location>
        <position position="139"/>
    </location>
    <ligand>
        <name>Ca(2+)</name>
        <dbReference type="ChEBI" id="CHEBI:29108"/>
        <label>2</label>
    </ligand>
</feature>
<evidence type="ECO:0000313" key="21">
    <source>
        <dbReference type="Proteomes" id="UP001497482"/>
    </source>
</evidence>
<dbReference type="PROSITE" id="PS51642">
    <property type="entry name" value="HEMOPEXIN_2"/>
    <property type="match status" value="2"/>
</dbReference>
<dbReference type="PANTHER" id="PTHR10201:SF306">
    <property type="entry name" value="MATRILYSIN-LIKE"/>
    <property type="match status" value="1"/>
</dbReference>
<keyword evidence="9" id="KW-0378">Hydrolase</keyword>
<keyword evidence="10 16" id="KW-0862">Zinc</keyword>
<keyword evidence="8" id="KW-0677">Repeat</keyword>
<proteinExistence type="inferred from homology"/>
<feature type="binding site" evidence="17">
    <location>
        <position position="315"/>
    </location>
    <ligand>
        <name>Ca(2+)</name>
        <dbReference type="ChEBI" id="CHEBI:29108"/>
        <label>4</label>
    </ligand>
</feature>
<feature type="binding site" evidence="17">
    <location>
        <position position="317"/>
    </location>
    <ligand>
        <name>Ca(2+)</name>
        <dbReference type="ChEBI" id="CHEBI:29108"/>
        <label>5</label>
    </ligand>
</feature>
<evidence type="ECO:0000256" key="1">
    <source>
        <dbReference type="ARBA" id="ARBA00004498"/>
    </source>
</evidence>
<dbReference type="SMART" id="SM00120">
    <property type="entry name" value="HX"/>
    <property type="match status" value="4"/>
</dbReference>
<evidence type="ECO:0000256" key="14">
    <source>
        <dbReference type="ARBA" id="ARBA00023157"/>
    </source>
</evidence>
<comment type="subcellular location">
    <subcellularLocation>
        <location evidence="1">Secreted</location>
        <location evidence="1">Extracellular space</location>
        <location evidence="1">Extracellular matrix</location>
    </subcellularLocation>
</comment>
<dbReference type="PIRSF" id="PIRSF001191">
    <property type="entry name" value="Peptidase_M10A_matrix"/>
    <property type="match status" value="1"/>
</dbReference>
<evidence type="ECO:0000256" key="17">
    <source>
        <dbReference type="PIRSR" id="PIRSR621190-2"/>
    </source>
</evidence>
<keyword evidence="4" id="KW-0272">Extracellular matrix</keyword>
<dbReference type="Gene3D" id="3.40.390.10">
    <property type="entry name" value="Collagenase (Catalytic Domain)"/>
    <property type="match status" value="2"/>
</dbReference>
<feature type="repeat" description="Hemopexin" evidence="18">
    <location>
        <begin position="311"/>
        <end position="356"/>
    </location>
</feature>
<sequence length="527" mass="60424">MPTSPSTEPQLSDVELATEYLQHFYNLKEESSGRGKRSDSAFTAKVKDMQIFFGLNVTGSLDSNTLDIMKIARCGVPDVEDYSLTKSARWNKNQLTYNIGRYTSDLPRSTVDSLIDSAFSAWSRVSSLQFTRSHSHNADIMMEFATQAHGDLYPFDGPRGTLAHAFGPGPGIGGDTHFDDSEQWTSGSRGFNLQVVAAHEIGHALGLRHSRNPDALMYPNYRPSRPANLLSMEDVANINALYSSVQFPIFLFPWLFPRLMHDRCAPDMSFDAVSTVGDATFFFRGQYLWIKHNAESDIKEGPISNFMPKIETSIDAAYRIPRKNTAFLFHESMFWTVKGSTVRGKPRSLSHFGFPVWVQEVDAAVHIVKTGRTLFFLHDIYWSYNENKRVMDRGFPKYIYEDFPGLNNTETINAAFHKEGFIYFFIGPQVYQYDYIQKRSNYLSRYYKLSPEEQHGPKHKRITRTTSEITDHKIREMQHFFGLSETGLLDHETLDTMKEARCGVPDVDNFNFYPNKPRWKNTTITYM</sequence>
<evidence type="ECO:0000259" key="19">
    <source>
        <dbReference type="SMART" id="SM00235"/>
    </source>
</evidence>
<evidence type="ECO:0000256" key="5">
    <source>
        <dbReference type="ARBA" id="ARBA00022670"/>
    </source>
</evidence>
<feature type="binding site" evidence="17">
    <location>
        <position position="157"/>
    </location>
    <ligand>
        <name>Ca(2+)</name>
        <dbReference type="ChEBI" id="CHEBI:29108"/>
        <label>3</label>
    </ligand>
</feature>
<comment type="cofactor">
    <cofactor evidence="17">
        <name>Zn(2+)</name>
        <dbReference type="ChEBI" id="CHEBI:29105"/>
    </cofactor>
    <text evidence="17">Binds 2 Zn(2+) ions per subunit.</text>
</comment>
<dbReference type="InterPro" id="IPR036375">
    <property type="entry name" value="Hemopexin-like_dom_sf"/>
</dbReference>
<dbReference type="Pfam" id="PF00413">
    <property type="entry name" value="Peptidase_M10"/>
    <property type="match status" value="1"/>
</dbReference>
<comment type="similarity">
    <text evidence="2">Belongs to the peptidase M10A family.</text>
</comment>
<dbReference type="InterPro" id="IPR024079">
    <property type="entry name" value="MetalloPept_cat_dom_sf"/>
</dbReference>
<feature type="binding site" evidence="17">
    <location>
        <position position="151"/>
    </location>
    <ligand>
        <name>Zn(2+)</name>
        <dbReference type="ChEBI" id="CHEBI:29105"/>
        <label>1</label>
    </ligand>
</feature>
<evidence type="ECO:0000256" key="15">
    <source>
        <dbReference type="PIRSR" id="PIRSR001191-1"/>
    </source>
</evidence>
<evidence type="ECO:0000256" key="9">
    <source>
        <dbReference type="ARBA" id="ARBA00022801"/>
    </source>
</evidence>
<dbReference type="AlphaFoldDB" id="A0AAV2J095"/>
<dbReference type="FunFam" id="2.110.10.10:FF:000002">
    <property type="entry name" value="Matrix metallopeptidase 3"/>
    <property type="match status" value="1"/>
</dbReference>
<dbReference type="SUPFAM" id="SSF47090">
    <property type="entry name" value="PGBD-like"/>
    <property type="match status" value="2"/>
</dbReference>
<dbReference type="Proteomes" id="UP001497482">
    <property type="component" value="Chromosome 10"/>
</dbReference>
<feature type="binding site" evidence="17">
    <location>
        <position position="364"/>
    </location>
    <ligand>
        <name>Ca(2+)</name>
        <dbReference type="ChEBI" id="CHEBI:29108"/>
        <label>5</label>
    </ligand>
</feature>
<dbReference type="CDD" id="cd04278">
    <property type="entry name" value="ZnMc_MMP"/>
    <property type="match status" value="1"/>
</dbReference>
<evidence type="ECO:0000256" key="8">
    <source>
        <dbReference type="ARBA" id="ARBA00022737"/>
    </source>
</evidence>
<feature type="repeat" description="Hemopexin" evidence="18">
    <location>
        <begin position="358"/>
        <end position="406"/>
    </location>
</feature>
<dbReference type="FunFam" id="3.40.390.10:FF:000007">
    <property type="entry name" value="Collagenase 3"/>
    <property type="match status" value="1"/>
</dbReference>
<feature type="binding site" evidence="17">
    <location>
        <position position="177"/>
    </location>
    <ligand>
        <name>Zn(2+)</name>
        <dbReference type="ChEBI" id="CHEBI:29105"/>
        <label>1</label>
    </ligand>
</feature>
<feature type="binding site" evidence="17">
    <location>
        <position position="164"/>
    </location>
    <ligand>
        <name>Zn(2+)</name>
        <dbReference type="ChEBI" id="CHEBI:29105"/>
        <label>1</label>
    </ligand>
</feature>
<evidence type="ECO:0000256" key="16">
    <source>
        <dbReference type="PIRSR" id="PIRSR001191-2"/>
    </source>
</evidence>